<accession>A0ACD1AE57</accession>
<organism evidence="1 2">
    <name type="scientific">Anoxybacterium hadale</name>
    <dbReference type="NCBI Taxonomy" id="3408580"/>
    <lineage>
        <taxon>Bacteria</taxon>
        <taxon>Bacillati</taxon>
        <taxon>Bacillota</taxon>
        <taxon>Clostridia</taxon>
        <taxon>Peptostreptococcales</taxon>
        <taxon>Anaerovoracaceae</taxon>
        <taxon>Anoxybacterium</taxon>
    </lineage>
</organism>
<name>A0ACD1AE57_9FIRM</name>
<proteinExistence type="predicted"/>
<reference evidence="1" key="1">
    <citation type="submission" date="2019-08" db="EMBL/GenBank/DDBJ databases">
        <title>Genome sequence of Clostridiales bacterium MT110.</title>
        <authorList>
            <person name="Cao J."/>
        </authorList>
    </citation>
    <scope>NUCLEOTIDE SEQUENCE</scope>
    <source>
        <strain evidence="1">MT110</strain>
    </source>
</reference>
<keyword evidence="2" id="KW-1185">Reference proteome</keyword>
<protein>
    <submittedName>
        <fullName evidence="1">Uncharacterized protein</fullName>
    </submittedName>
</protein>
<dbReference type="Proteomes" id="UP000594014">
    <property type="component" value="Chromosome"/>
</dbReference>
<sequence length="262" mass="29904">MITILIAGDHIADNERISASIIGGTELTTCVICARSGIEAQRVIESRIEPIDLFIVSIKLRDQSGYRLAEFIRKDHRYRDTPILFVTNSSPSLAGFSEMTTYQSYKKHHYISLPITRIDVQSKLGLYLEQIISNQGKRNSAERAVQIKHSKGETLLVVQEILFAEVQNKNCRIITLSGCYEVLNKGLKDIIFMISDDYFLRCHKSFALNIRQLKGIEKAERRIWNASFPSAQEPCLISSTYLPKIMEVYRDFSRTSMTFPAE</sequence>
<evidence type="ECO:0000313" key="2">
    <source>
        <dbReference type="Proteomes" id="UP000594014"/>
    </source>
</evidence>
<evidence type="ECO:0000313" key="1">
    <source>
        <dbReference type="EMBL" id="QOX64752.1"/>
    </source>
</evidence>
<gene>
    <name evidence="1" type="ORF">FRZ06_16070</name>
</gene>
<dbReference type="EMBL" id="CP042469">
    <property type="protein sequence ID" value="QOX64752.1"/>
    <property type="molecule type" value="Genomic_DNA"/>
</dbReference>